<evidence type="ECO:0000313" key="10">
    <source>
        <dbReference type="Proteomes" id="UP000184048"/>
    </source>
</evidence>
<dbReference type="PANTHER" id="PTHR43304">
    <property type="entry name" value="PHYTOCHROME-LIKE PROTEIN CPH1"/>
    <property type="match status" value="1"/>
</dbReference>
<evidence type="ECO:0000256" key="3">
    <source>
        <dbReference type="ARBA" id="ARBA00022553"/>
    </source>
</evidence>
<dbReference type="PRINTS" id="PR00344">
    <property type="entry name" value="BCTRLSENSOR"/>
</dbReference>
<dbReference type="Gene3D" id="3.30.565.10">
    <property type="entry name" value="Histidine kinase-like ATPase, C-terminal domain"/>
    <property type="match status" value="1"/>
</dbReference>
<accession>A0A1M4YGJ1</accession>
<dbReference type="InterPro" id="IPR003594">
    <property type="entry name" value="HATPase_dom"/>
</dbReference>
<dbReference type="InterPro" id="IPR004358">
    <property type="entry name" value="Sig_transdc_His_kin-like_C"/>
</dbReference>
<feature type="transmembrane region" description="Helical" evidence="7">
    <location>
        <begin position="6"/>
        <end position="28"/>
    </location>
</feature>
<dbReference type="STRING" id="1121884.SAMN02745131_01706"/>
<keyword evidence="7" id="KW-0472">Membrane</keyword>
<dbReference type="Proteomes" id="UP000184048">
    <property type="component" value="Unassembled WGS sequence"/>
</dbReference>
<keyword evidence="10" id="KW-1185">Reference proteome</keyword>
<dbReference type="InterPro" id="IPR005467">
    <property type="entry name" value="His_kinase_dom"/>
</dbReference>
<dbReference type="InterPro" id="IPR052162">
    <property type="entry name" value="Sensor_kinase/Photoreceptor"/>
</dbReference>
<comment type="catalytic activity">
    <reaction evidence="1">
        <text>ATP + protein L-histidine = ADP + protein N-phospho-L-histidine.</text>
        <dbReference type="EC" id="2.7.13.3"/>
    </reaction>
</comment>
<evidence type="ECO:0000259" key="8">
    <source>
        <dbReference type="PROSITE" id="PS50109"/>
    </source>
</evidence>
<dbReference type="Gene3D" id="1.10.287.130">
    <property type="match status" value="1"/>
</dbReference>
<keyword evidence="5 9" id="KW-0418">Kinase</keyword>
<dbReference type="SUPFAM" id="SSF55874">
    <property type="entry name" value="ATPase domain of HSP90 chaperone/DNA topoisomerase II/histidine kinase"/>
    <property type="match status" value="1"/>
</dbReference>
<dbReference type="Pfam" id="PF00512">
    <property type="entry name" value="HisKA"/>
    <property type="match status" value="1"/>
</dbReference>
<dbReference type="InterPro" id="IPR036890">
    <property type="entry name" value="HATPase_C_sf"/>
</dbReference>
<evidence type="ECO:0000256" key="7">
    <source>
        <dbReference type="SAM" id="Phobius"/>
    </source>
</evidence>
<dbReference type="AlphaFoldDB" id="A0A1M4YGJ1"/>
<evidence type="ECO:0000256" key="4">
    <source>
        <dbReference type="ARBA" id="ARBA00022679"/>
    </source>
</evidence>
<dbReference type="SUPFAM" id="SSF47384">
    <property type="entry name" value="Homodimeric domain of signal transducing histidine kinase"/>
    <property type="match status" value="1"/>
</dbReference>
<dbReference type="SMART" id="SM00387">
    <property type="entry name" value="HATPase_c"/>
    <property type="match status" value="1"/>
</dbReference>
<dbReference type="EMBL" id="FQUU01000005">
    <property type="protein sequence ID" value="SHF04566.1"/>
    <property type="molecule type" value="Genomic_DNA"/>
</dbReference>
<evidence type="ECO:0000256" key="5">
    <source>
        <dbReference type="ARBA" id="ARBA00022777"/>
    </source>
</evidence>
<dbReference type="CDD" id="cd00082">
    <property type="entry name" value="HisKA"/>
    <property type="match status" value="1"/>
</dbReference>
<dbReference type="CDD" id="cd19410">
    <property type="entry name" value="HK9-like_sensor"/>
    <property type="match status" value="1"/>
</dbReference>
<feature type="domain" description="Histidine kinase" evidence="8">
    <location>
        <begin position="244"/>
        <end position="471"/>
    </location>
</feature>
<dbReference type="InterPro" id="IPR036097">
    <property type="entry name" value="HisK_dim/P_sf"/>
</dbReference>
<proteinExistence type="predicted"/>
<feature type="transmembrane region" description="Helical" evidence="7">
    <location>
        <begin position="179"/>
        <end position="200"/>
    </location>
</feature>
<gene>
    <name evidence="9" type="ORF">SAMN02745131_01706</name>
</gene>
<evidence type="ECO:0000256" key="2">
    <source>
        <dbReference type="ARBA" id="ARBA00012438"/>
    </source>
</evidence>
<dbReference type="PROSITE" id="PS50109">
    <property type="entry name" value="HIS_KIN"/>
    <property type="match status" value="1"/>
</dbReference>
<organism evidence="9 10">
    <name type="scientific">Flavisolibacter ginsengisoli DSM 18119</name>
    <dbReference type="NCBI Taxonomy" id="1121884"/>
    <lineage>
        <taxon>Bacteria</taxon>
        <taxon>Pseudomonadati</taxon>
        <taxon>Bacteroidota</taxon>
        <taxon>Chitinophagia</taxon>
        <taxon>Chitinophagales</taxon>
        <taxon>Chitinophagaceae</taxon>
        <taxon>Flavisolibacter</taxon>
    </lineage>
</organism>
<feature type="coiled-coil region" evidence="6">
    <location>
        <begin position="79"/>
        <end position="106"/>
    </location>
</feature>
<keyword evidence="6" id="KW-0175">Coiled coil</keyword>
<dbReference type="PANTHER" id="PTHR43304:SF1">
    <property type="entry name" value="PAC DOMAIN-CONTAINING PROTEIN"/>
    <property type="match status" value="1"/>
</dbReference>
<dbReference type="InterPro" id="IPR007891">
    <property type="entry name" value="CHASE3"/>
</dbReference>
<evidence type="ECO:0000313" key="9">
    <source>
        <dbReference type="EMBL" id="SHF04566.1"/>
    </source>
</evidence>
<dbReference type="SMART" id="SM00388">
    <property type="entry name" value="HisKA"/>
    <property type="match status" value="1"/>
</dbReference>
<keyword evidence="3" id="KW-0597">Phosphoprotein</keyword>
<keyword evidence="7" id="KW-1133">Transmembrane helix</keyword>
<sequence length="472" mass="54521">MQLSTRLARLIFIATACILLILSFILYAQVKDLITSYNQVNEATVVNLKLEQVLSTLKDAEIAQRGFLLTKDSGFLKPMEGANERSENLLKQLHNLTHNNAEQQKNLDALETFVRIRFRNFNTVIEQYSMEGISAETRKMHLLASASSMDNIRQHIAAVQDIEKKLLSERERIKRKHSLLAPFYAFILILTALSILIFFYDRTMKQLLRTRKLLAKLRIVNGKLRQKNHEMELYNKELDSFTYIASHDLKEPLRKITTYSNLVAEEAGENLTEKHRSYFERIHNSVKRMQNLLDDLLLYSHSTKPTADFEAVDLNTIIKQVEENLAEEIKETKASVYTETLPVIRGLPFQLKQLFENLFLNSLKYKQSGTAPSITIESSLIDKTKIKKAGFTKANQYYRIVFKDNGLGFEQTYAEKIFQLFQRVHTSQSDESTGIGLTICKKIIENHNGFIRATSKVNRGTLFEIYFPYNKI</sequence>
<reference evidence="9 10" key="1">
    <citation type="submission" date="2016-11" db="EMBL/GenBank/DDBJ databases">
        <authorList>
            <person name="Jaros S."/>
            <person name="Januszkiewicz K."/>
            <person name="Wedrychowicz H."/>
        </authorList>
    </citation>
    <scope>NUCLEOTIDE SEQUENCE [LARGE SCALE GENOMIC DNA]</scope>
    <source>
        <strain evidence="9 10">DSM 18119</strain>
    </source>
</reference>
<evidence type="ECO:0000256" key="1">
    <source>
        <dbReference type="ARBA" id="ARBA00000085"/>
    </source>
</evidence>
<dbReference type="Pfam" id="PF05227">
    <property type="entry name" value="CHASE3"/>
    <property type="match status" value="1"/>
</dbReference>
<protein>
    <recommendedName>
        <fullName evidence="2">histidine kinase</fullName>
        <ecNumber evidence="2">2.7.13.3</ecNumber>
    </recommendedName>
</protein>
<dbReference type="EC" id="2.7.13.3" evidence="2"/>
<evidence type="ECO:0000256" key="6">
    <source>
        <dbReference type="SAM" id="Coils"/>
    </source>
</evidence>
<dbReference type="Pfam" id="PF02518">
    <property type="entry name" value="HATPase_c"/>
    <property type="match status" value="1"/>
</dbReference>
<dbReference type="GO" id="GO:0000155">
    <property type="term" value="F:phosphorelay sensor kinase activity"/>
    <property type="evidence" value="ECO:0007669"/>
    <property type="project" value="InterPro"/>
</dbReference>
<keyword evidence="4" id="KW-0808">Transferase</keyword>
<keyword evidence="7" id="KW-0812">Transmembrane</keyword>
<name>A0A1M4YGJ1_9BACT</name>
<dbReference type="InterPro" id="IPR003661">
    <property type="entry name" value="HisK_dim/P_dom"/>
</dbReference>